<evidence type="ECO:0000256" key="4">
    <source>
        <dbReference type="ARBA" id="ARBA00008276"/>
    </source>
</evidence>
<dbReference type="PIRSF" id="PIRSF001563">
    <property type="entry name" value="Folylpolyglu_synth"/>
    <property type="match status" value="1"/>
</dbReference>
<evidence type="ECO:0000256" key="11">
    <source>
        <dbReference type="ARBA" id="ARBA00022741"/>
    </source>
</evidence>
<dbReference type="EMBL" id="VFNV01000001">
    <property type="protein sequence ID" value="TQK75403.1"/>
    <property type="molecule type" value="Genomic_DNA"/>
</dbReference>
<gene>
    <name evidence="21" type="ORF">FB389_0029</name>
</gene>
<dbReference type="GO" id="GO:0008841">
    <property type="term" value="F:dihydrofolate synthase activity"/>
    <property type="evidence" value="ECO:0007669"/>
    <property type="project" value="UniProtKB-EC"/>
</dbReference>
<dbReference type="AlphaFoldDB" id="A0A542SLA2"/>
<evidence type="ECO:0000256" key="13">
    <source>
        <dbReference type="ARBA" id="ARBA00022842"/>
    </source>
</evidence>
<proteinExistence type="inferred from homology"/>
<keyword evidence="11 18" id="KW-0547">Nucleotide-binding</keyword>
<dbReference type="PROSITE" id="PS01012">
    <property type="entry name" value="FOLYLPOLYGLU_SYNT_2"/>
    <property type="match status" value="1"/>
</dbReference>
<dbReference type="PROSITE" id="PS01011">
    <property type="entry name" value="FOLYLPOLYGLU_SYNT_1"/>
    <property type="match status" value="1"/>
</dbReference>
<evidence type="ECO:0000313" key="21">
    <source>
        <dbReference type="EMBL" id="TQK75403.1"/>
    </source>
</evidence>
<evidence type="ECO:0000256" key="16">
    <source>
        <dbReference type="ARBA" id="ARBA00047493"/>
    </source>
</evidence>
<evidence type="ECO:0000256" key="5">
    <source>
        <dbReference type="ARBA" id="ARBA00011245"/>
    </source>
</evidence>
<comment type="cofactor">
    <cofactor evidence="1">
        <name>Mg(2+)</name>
        <dbReference type="ChEBI" id="CHEBI:18420"/>
    </cofactor>
</comment>
<feature type="domain" description="Mur ligase central" evidence="20">
    <location>
        <begin position="55"/>
        <end position="285"/>
    </location>
</feature>
<evidence type="ECO:0000313" key="22">
    <source>
        <dbReference type="Proteomes" id="UP000316181"/>
    </source>
</evidence>
<comment type="catalytic activity">
    <reaction evidence="17">
        <text>7,8-dihydropteroate + L-glutamate + ATP = 7,8-dihydrofolate + ADP + phosphate + H(+)</text>
        <dbReference type="Rhea" id="RHEA:23584"/>
        <dbReference type="ChEBI" id="CHEBI:15378"/>
        <dbReference type="ChEBI" id="CHEBI:17839"/>
        <dbReference type="ChEBI" id="CHEBI:29985"/>
        <dbReference type="ChEBI" id="CHEBI:30616"/>
        <dbReference type="ChEBI" id="CHEBI:43474"/>
        <dbReference type="ChEBI" id="CHEBI:57451"/>
        <dbReference type="ChEBI" id="CHEBI:456216"/>
        <dbReference type="EC" id="6.3.2.12"/>
    </reaction>
</comment>
<evidence type="ECO:0000256" key="8">
    <source>
        <dbReference type="ARBA" id="ARBA00019357"/>
    </source>
</evidence>
<dbReference type="Proteomes" id="UP000316181">
    <property type="component" value="Unassembled WGS sequence"/>
</dbReference>
<dbReference type="OrthoDB" id="9809356at2"/>
<dbReference type="SUPFAM" id="SSF53244">
    <property type="entry name" value="MurD-like peptide ligases, peptide-binding domain"/>
    <property type="match status" value="1"/>
</dbReference>
<keyword evidence="22" id="KW-1185">Reference proteome</keyword>
<dbReference type="GO" id="GO:0005737">
    <property type="term" value="C:cytoplasm"/>
    <property type="evidence" value="ECO:0007669"/>
    <property type="project" value="TreeGrafter"/>
</dbReference>
<evidence type="ECO:0000256" key="14">
    <source>
        <dbReference type="ARBA" id="ARBA00022909"/>
    </source>
</evidence>
<dbReference type="Pfam" id="PF02875">
    <property type="entry name" value="Mur_ligase_C"/>
    <property type="match status" value="1"/>
</dbReference>
<dbReference type="InterPro" id="IPR004101">
    <property type="entry name" value="Mur_ligase_C"/>
</dbReference>
<evidence type="ECO:0000256" key="15">
    <source>
        <dbReference type="ARBA" id="ARBA00030592"/>
    </source>
</evidence>
<keyword evidence="10" id="KW-0479">Metal-binding</keyword>
<evidence type="ECO:0000259" key="20">
    <source>
        <dbReference type="Pfam" id="PF08245"/>
    </source>
</evidence>
<dbReference type="GO" id="GO:0004326">
    <property type="term" value="F:tetrahydrofolylpolyglutamate synthase activity"/>
    <property type="evidence" value="ECO:0007669"/>
    <property type="project" value="UniProtKB-EC"/>
</dbReference>
<dbReference type="NCBIfam" id="TIGR01499">
    <property type="entry name" value="folC"/>
    <property type="match status" value="1"/>
</dbReference>
<keyword evidence="13" id="KW-0460">Magnesium</keyword>
<dbReference type="GO" id="GO:0046656">
    <property type="term" value="P:folic acid biosynthetic process"/>
    <property type="evidence" value="ECO:0007669"/>
    <property type="project" value="UniProtKB-KW"/>
</dbReference>
<sequence length="457" mass="48056">MSGPDPDAVHDRLGVVYAEILSRAPEHDIDPTLDRVRDVLDLLGNPQRAYKAVHVTGTNGKTSTSRMVESLVRAHGLRTGRFTSPHLTSVTERIAIDGEPISAERFIETYDDVIPYISMIDERSVAGGGPRLSFFEVLTVMAYAAFADAPIDVAIVEVGMGGRWDSTNVIDAQVSVITPIALDHVRWLGSSIAEIAAEKAGIIKSGATAIVATQPPAARRVIEARIAELGVLEVSEPDGYCVMDRTVAVGGQVVTVRTPAAVYEDVMIPLHGRYQAHNAAAALAATEALMGSGRALDGAVVQEAFGTVTSPGRLELVSSSPVVIVDAAHNPAGAQALVESLDEAFALRRVVAVVAMMSDKEAEGFLAELEPHVSDVVVTSMPTDRAFEIEELAEIADDVFGDDRVYRASTLADAIDAAAALAESDMAEVSGVGGGVIVTGSVVLAAHARTLFGRDTA</sequence>
<feature type="domain" description="Mur ligase C-terminal" evidence="19">
    <location>
        <begin position="312"/>
        <end position="426"/>
    </location>
</feature>
<evidence type="ECO:0000256" key="18">
    <source>
        <dbReference type="PIRNR" id="PIRNR001563"/>
    </source>
</evidence>
<reference evidence="21 22" key="1">
    <citation type="submission" date="2019-06" db="EMBL/GenBank/DDBJ databases">
        <title>Sequencing the genomes of 1000 actinobacteria strains.</title>
        <authorList>
            <person name="Klenk H.-P."/>
        </authorList>
    </citation>
    <scope>NUCLEOTIDE SEQUENCE [LARGE SCALE GENOMIC DNA]</scope>
    <source>
        <strain evidence="21 22">DSM 10596</strain>
    </source>
</reference>
<evidence type="ECO:0000256" key="7">
    <source>
        <dbReference type="ARBA" id="ARBA00013025"/>
    </source>
</evidence>
<dbReference type="PANTHER" id="PTHR11136">
    <property type="entry name" value="FOLYLPOLYGLUTAMATE SYNTHASE-RELATED"/>
    <property type="match status" value="1"/>
</dbReference>
<evidence type="ECO:0000256" key="17">
    <source>
        <dbReference type="ARBA" id="ARBA00049161"/>
    </source>
</evidence>
<keyword evidence="9 18" id="KW-0436">Ligase</keyword>
<evidence type="ECO:0000256" key="12">
    <source>
        <dbReference type="ARBA" id="ARBA00022840"/>
    </source>
</evidence>
<comment type="pathway">
    <text evidence="3">Cofactor biosynthesis; tetrahydrofolylpolyglutamate biosynthesis.</text>
</comment>
<protein>
    <recommendedName>
        <fullName evidence="8">Dihydrofolate synthase/folylpolyglutamate synthase</fullName>
        <ecNumber evidence="6">6.3.2.12</ecNumber>
        <ecNumber evidence="7">6.3.2.17</ecNumber>
    </recommendedName>
    <alternativeName>
        <fullName evidence="15">Tetrahydrofolylpolyglutamate synthase</fullName>
    </alternativeName>
</protein>
<evidence type="ECO:0000256" key="3">
    <source>
        <dbReference type="ARBA" id="ARBA00005150"/>
    </source>
</evidence>
<dbReference type="Gene3D" id="3.90.190.20">
    <property type="entry name" value="Mur ligase, C-terminal domain"/>
    <property type="match status" value="1"/>
</dbReference>
<dbReference type="InterPro" id="IPR001645">
    <property type="entry name" value="Folylpolyglutamate_synth"/>
</dbReference>
<dbReference type="Pfam" id="PF08245">
    <property type="entry name" value="Mur_ligase_M"/>
    <property type="match status" value="1"/>
</dbReference>
<evidence type="ECO:0000256" key="9">
    <source>
        <dbReference type="ARBA" id="ARBA00022598"/>
    </source>
</evidence>
<dbReference type="InterPro" id="IPR018109">
    <property type="entry name" value="Folylpolyglutamate_synth_CS"/>
</dbReference>
<dbReference type="EC" id="6.3.2.17" evidence="7"/>
<evidence type="ECO:0000256" key="6">
    <source>
        <dbReference type="ARBA" id="ARBA00013023"/>
    </source>
</evidence>
<dbReference type="InterPro" id="IPR036615">
    <property type="entry name" value="Mur_ligase_C_dom_sf"/>
</dbReference>
<dbReference type="FunFam" id="3.40.1190.10:FF:000004">
    <property type="entry name" value="Dihydrofolate synthase/folylpolyglutamate synthase"/>
    <property type="match status" value="1"/>
</dbReference>
<comment type="similarity">
    <text evidence="4 18">Belongs to the folylpolyglutamate synthase family.</text>
</comment>
<comment type="pathway">
    <text evidence="2">Cofactor biosynthesis; tetrahydrofolate biosynthesis; 7,8-dihydrofolate from 2-amino-4-hydroxy-6-hydroxymethyl-7,8-dihydropteridine diphosphate and 4-aminobenzoate: step 2/2.</text>
</comment>
<dbReference type="InterPro" id="IPR013221">
    <property type="entry name" value="Mur_ligase_cen"/>
</dbReference>
<keyword evidence="14" id="KW-0289">Folate biosynthesis</keyword>
<evidence type="ECO:0000256" key="10">
    <source>
        <dbReference type="ARBA" id="ARBA00022723"/>
    </source>
</evidence>
<comment type="catalytic activity">
    <reaction evidence="16">
        <text>(6S)-5,6,7,8-tetrahydrofolyl-(gamma-L-Glu)(n) + L-glutamate + ATP = (6S)-5,6,7,8-tetrahydrofolyl-(gamma-L-Glu)(n+1) + ADP + phosphate + H(+)</text>
        <dbReference type="Rhea" id="RHEA:10580"/>
        <dbReference type="Rhea" id="RHEA-COMP:14738"/>
        <dbReference type="Rhea" id="RHEA-COMP:14740"/>
        <dbReference type="ChEBI" id="CHEBI:15378"/>
        <dbReference type="ChEBI" id="CHEBI:29985"/>
        <dbReference type="ChEBI" id="CHEBI:30616"/>
        <dbReference type="ChEBI" id="CHEBI:43474"/>
        <dbReference type="ChEBI" id="CHEBI:141005"/>
        <dbReference type="ChEBI" id="CHEBI:456216"/>
        <dbReference type="EC" id="6.3.2.17"/>
    </reaction>
</comment>
<dbReference type="InterPro" id="IPR036565">
    <property type="entry name" value="Mur-like_cat_sf"/>
</dbReference>
<dbReference type="EC" id="6.3.2.12" evidence="6"/>
<comment type="caution">
    <text evidence="21">The sequence shown here is derived from an EMBL/GenBank/DDBJ whole genome shotgun (WGS) entry which is preliminary data.</text>
</comment>
<evidence type="ECO:0000259" key="19">
    <source>
        <dbReference type="Pfam" id="PF02875"/>
    </source>
</evidence>
<evidence type="ECO:0000256" key="1">
    <source>
        <dbReference type="ARBA" id="ARBA00001946"/>
    </source>
</evidence>
<dbReference type="Gene3D" id="3.40.1190.10">
    <property type="entry name" value="Mur-like, catalytic domain"/>
    <property type="match status" value="1"/>
</dbReference>
<dbReference type="PANTHER" id="PTHR11136:SF0">
    <property type="entry name" value="DIHYDROFOLATE SYNTHETASE-RELATED"/>
    <property type="match status" value="1"/>
</dbReference>
<dbReference type="GO" id="GO:0005524">
    <property type="term" value="F:ATP binding"/>
    <property type="evidence" value="ECO:0007669"/>
    <property type="project" value="UniProtKB-KW"/>
</dbReference>
<organism evidence="21 22">
    <name type="scientific">Rarobacter incanus</name>
    <dbReference type="NCBI Taxonomy" id="153494"/>
    <lineage>
        <taxon>Bacteria</taxon>
        <taxon>Bacillati</taxon>
        <taxon>Actinomycetota</taxon>
        <taxon>Actinomycetes</taxon>
        <taxon>Micrococcales</taxon>
        <taxon>Rarobacteraceae</taxon>
        <taxon>Rarobacter</taxon>
    </lineage>
</organism>
<dbReference type="GO" id="GO:0046872">
    <property type="term" value="F:metal ion binding"/>
    <property type="evidence" value="ECO:0007669"/>
    <property type="project" value="UniProtKB-KW"/>
</dbReference>
<dbReference type="RefSeq" id="WP_142110818.1">
    <property type="nucleotide sequence ID" value="NZ_BAAATB010000006.1"/>
</dbReference>
<name>A0A542SLA2_9MICO</name>
<evidence type="ECO:0000256" key="2">
    <source>
        <dbReference type="ARBA" id="ARBA00004799"/>
    </source>
</evidence>
<dbReference type="SUPFAM" id="SSF53623">
    <property type="entry name" value="MurD-like peptide ligases, catalytic domain"/>
    <property type="match status" value="1"/>
</dbReference>
<comment type="subunit">
    <text evidence="5">Monomer.</text>
</comment>
<accession>A0A542SLA2</accession>
<keyword evidence="12 18" id="KW-0067">ATP-binding</keyword>